<accession>A0ABZ2ZGG0</accession>
<dbReference type="RefSeq" id="WP_256815596.1">
    <property type="nucleotide sequence ID" value="NZ_CP151651.1"/>
</dbReference>
<keyword evidence="2" id="KW-1185">Reference proteome</keyword>
<evidence type="ECO:0000313" key="2">
    <source>
        <dbReference type="Proteomes" id="UP001472074"/>
    </source>
</evidence>
<evidence type="ECO:0000313" key="1">
    <source>
        <dbReference type="EMBL" id="WZP07220.1"/>
    </source>
</evidence>
<evidence type="ECO:0008006" key="3">
    <source>
        <dbReference type="Google" id="ProtNLM"/>
    </source>
</evidence>
<organism evidence="1 2">
    <name type="scientific">Cytobacillus pseudoceanisediminis</name>
    <dbReference type="NCBI Taxonomy" id="3051614"/>
    <lineage>
        <taxon>Bacteria</taxon>
        <taxon>Bacillati</taxon>
        <taxon>Bacillota</taxon>
        <taxon>Bacilli</taxon>
        <taxon>Bacillales</taxon>
        <taxon>Bacillaceae</taxon>
        <taxon>Cytobacillus</taxon>
    </lineage>
</organism>
<dbReference type="Proteomes" id="UP001472074">
    <property type="component" value="Chromosome"/>
</dbReference>
<name>A0ABZ2ZGG0_9BACI</name>
<sequence length="178" mass="20323">MRFNRKMTPYINDFPPESLPISSIDNIPEPPLNENYSYNKELQRILYGKQLLFENLPHSIEEIHQHYENSYISYRKGIIKTKSKIVCARCGNKDRSLFASFPCARCGEKECTYCRKCIMMGRVSECTPLIGWCGPDSVRDLTGNPLEWAGTLSPGQQVASDQVKQAVIESKELLVWAV</sequence>
<proteinExistence type="predicted"/>
<gene>
    <name evidence="1" type="ORF">AADC60_24720</name>
</gene>
<dbReference type="EMBL" id="CP151651">
    <property type="protein sequence ID" value="WZP07220.1"/>
    <property type="molecule type" value="Genomic_DNA"/>
</dbReference>
<reference evidence="1 2" key="1">
    <citation type="submission" date="2024-04" db="EMBL/GenBank/DDBJ databases">
        <title>Screening of coral probiotics and analysis of their probiotic properties.</title>
        <authorList>
            <person name="Wang S."/>
        </authorList>
    </citation>
    <scope>NUCLEOTIDE SEQUENCE [LARGE SCALE GENOMIC DNA]</scope>
    <source>
        <strain evidence="1 2">GXU-Z9</strain>
    </source>
</reference>
<protein>
    <recommendedName>
        <fullName evidence="3">Transposase-like zinc-binding protein</fullName>
    </recommendedName>
</protein>